<name>A0A166VY33_CORFA</name>
<evidence type="ECO:0000313" key="1">
    <source>
        <dbReference type="EMBL" id="OAA34156.1"/>
    </source>
</evidence>
<comment type="caution">
    <text evidence="1">The sequence shown here is derived from an EMBL/GenBank/DDBJ whole genome shotgun (WGS) entry which is preliminary data.</text>
</comment>
<gene>
    <name evidence="1" type="ORF">ISF_10024</name>
</gene>
<keyword evidence="2" id="KW-1185">Reference proteome</keyword>
<evidence type="ECO:0000313" key="2">
    <source>
        <dbReference type="Proteomes" id="UP000076744"/>
    </source>
</evidence>
<dbReference type="EMBL" id="AZHB01000163">
    <property type="protein sequence ID" value="OAA34156.1"/>
    <property type="molecule type" value="Genomic_DNA"/>
</dbReference>
<dbReference type="OrthoDB" id="2123952at2759"/>
<dbReference type="Proteomes" id="UP000076744">
    <property type="component" value="Unassembled WGS sequence"/>
</dbReference>
<dbReference type="AlphaFoldDB" id="A0A166VY33"/>
<accession>A0A166VY33</accession>
<reference evidence="1 2" key="1">
    <citation type="journal article" date="2016" name="Genome Biol. Evol.">
        <title>Divergent and convergent evolution of fungal pathogenicity.</title>
        <authorList>
            <person name="Shang Y."/>
            <person name="Xiao G."/>
            <person name="Zheng P."/>
            <person name="Cen K."/>
            <person name="Zhan S."/>
            <person name="Wang C."/>
        </authorList>
    </citation>
    <scope>NUCLEOTIDE SEQUENCE [LARGE SCALE GENOMIC DNA]</scope>
    <source>
        <strain evidence="1 2">ARSEF 2679</strain>
    </source>
</reference>
<proteinExistence type="predicted"/>
<dbReference type="RefSeq" id="XP_018699190.1">
    <property type="nucleotide sequence ID" value="XM_018853621.1"/>
</dbReference>
<sequence length="232" mass="25731">MDITPEDMQHNMMQPSTASFLPTPTSGPALSPFNLGLPTDTAANDYWNTSPCNCYVLNQSFVNRIDAIVKEPAAFALDTVLCSLQDVAAHIASYFNCPHCGTSCPCLMNLAMLHQRQVALMCVIAKNPSAFIGGPASDNLHFTLGLYQLPEQDNVMFKRLVILSAARNIDQLVTNFDDSIRAHQDLEFTGSVVSETESAKLNLRWLLDVSRNLKSRLKAIFYILKKPEWAAY</sequence>
<organism evidence="1 2">
    <name type="scientific">Cordyceps fumosorosea (strain ARSEF 2679)</name>
    <name type="common">Isaria fumosorosea</name>
    <dbReference type="NCBI Taxonomy" id="1081104"/>
    <lineage>
        <taxon>Eukaryota</taxon>
        <taxon>Fungi</taxon>
        <taxon>Dikarya</taxon>
        <taxon>Ascomycota</taxon>
        <taxon>Pezizomycotina</taxon>
        <taxon>Sordariomycetes</taxon>
        <taxon>Hypocreomycetidae</taxon>
        <taxon>Hypocreales</taxon>
        <taxon>Cordycipitaceae</taxon>
        <taxon>Cordyceps</taxon>
    </lineage>
</organism>
<dbReference type="GeneID" id="30026316"/>
<evidence type="ECO:0008006" key="3">
    <source>
        <dbReference type="Google" id="ProtNLM"/>
    </source>
</evidence>
<protein>
    <recommendedName>
        <fullName evidence="3">Fungal transcriptional regulatory protein</fullName>
    </recommendedName>
</protein>